<dbReference type="Pfam" id="PF14200">
    <property type="entry name" value="RicinB_lectin_2"/>
    <property type="match status" value="2"/>
</dbReference>
<dbReference type="Pfam" id="PF03752">
    <property type="entry name" value="ALF"/>
    <property type="match status" value="1"/>
</dbReference>
<feature type="compositionally biased region" description="Basic and acidic residues" evidence="1">
    <location>
        <begin position="220"/>
        <end position="238"/>
    </location>
</feature>
<dbReference type="PROSITE" id="PS50231">
    <property type="entry name" value="RICIN_B_LECTIN"/>
    <property type="match status" value="2"/>
</dbReference>
<feature type="domain" description="Ricin B lectin" evidence="3">
    <location>
        <begin position="374"/>
        <end position="521"/>
    </location>
</feature>
<dbReference type="InterPro" id="IPR035992">
    <property type="entry name" value="Ricin_B-like_lectins"/>
</dbReference>
<keyword evidence="5" id="KW-1185">Reference proteome</keyword>
<protein>
    <recommendedName>
        <fullName evidence="3">Ricin B lectin domain-containing protein</fullName>
    </recommendedName>
</protein>
<proteinExistence type="predicted"/>
<comment type="caution">
    <text evidence="4">The sequence shown here is derived from an EMBL/GenBank/DDBJ whole genome shotgun (WGS) entry which is preliminary data.</text>
</comment>
<feature type="region of interest" description="Disordered" evidence="1">
    <location>
        <begin position="220"/>
        <end position="240"/>
    </location>
</feature>
<dbReference type="InterPro" id="IPR000772">
    <property type="entry name" value="Ricin_B_lectin"/>
</dbReference>
<evidence type="ECO:0000259" key="3">
    <source>
        <dbReference type="SMART" id="SM00458"/>
    </source>
</evidence>
<evidence type="ECO:0000313" key="4">
    <source>
        <dbReference type="EMBL" id="MBB5855839.1"/>
    </source>
</evidence>
<dbReference type="EMBL" id="JACHMX010000001">
    <property type="protein sequence ID" value="MBB5855839.1"/>
    <property type="molecule type" value="Genomic_DNA"/>
</dbReference>
<gene>
    <name evidence="4" type="ORF">HDA45_005926</name>
</gene>
<dbReference type="AlphaFoldDB" id="A0A841B484"/>
<reference evidence="4 5" key="1">
    <citation type="submission" date="2020-08" db="EMBL/GenBank/DDBJ databases">
        <title>Sequencing the genomes of 1000 actinobacteria strains.</title>
        <authorList>
            <person name="Klenk H.-P."/>
        </authorList>
    </citation>
    <scope>NUCLEOTIDE SEQUENCE [LARGE SCALE GENOMIC DNA]</scope>
    <source>
        <strain evidence="4 5">DSM 45272</strain>
    </source>
</reference>
<dbReference type="SMART" id="SM00458">
    <property type="entry name" value="RICIN"/>
    <property type="match status" value="2"/>
</dbReference>
<name>A0A841B484_9PSEU</name>
<dbReference type="Gene3D" id="2.80.10.50">
    <property type="match status" value="2"/>
</dbReference>
<feature type="chain" id="PRO_5032432162" description="Ricin B lectin domain-containing protein" evidence="2">
    <location>
        <begin position="30"/>
        <end position="682"/>
    </location>
</feature>
<organism evidence="4 5">
    <name type="scientific">Amycolatopsis umgeniensis</name>
    <dbReference type="NCBI Taxonomy" id="336628"/>
    <lineage>
        <taxon>Bacteria</taxon>
        <taxon>Bacillati</taxon>
        <taxon>Actinomycetota</taxon>
        <taxon>Actinomycetes</taxon>
        <taxon>Pseudonocardiales</taxon>
        <taxon>Pseudonocardiaceae</taxon>
        <taxon>Amycolatopsis</taxon>
    </lineage>
</organism>
<evidence type="ECO:0000256" key="2">
    <source>
        <dbReference type="SAM" id="SignalP"/>
    </source>
</evidence>
<feature type="domain" description="Ricin B lectin" evidence="3">
    <location>
        <begin position="535"/>
        <end position="679"/>
    </location>
</feature>
<keyword evidence="2" id="KW-0732">Signal</keyword>
<dbReference type="InterPro" id="IPR005506">
    <property type="entry name" value="DUF312_ALF"/>
</dbReference>
<dbReference type="CDD" id="cd00161">
    <property type="entry name" value="beta-trefoil_Ricin-like"/>
    <property type="match status" value="3"/>
</dbReference>
<dbReference type="Pfam" id="PF00652">
    <property type="entry name" value="Ricin_B_lectin"/>
    <property type="match status" value="1"/>
</dbReference>
<dbReference type="Proteomes" id="UP000580861">
    <property type="component" value="Unassembled WGS sequence"/>
</dbReference>
<feature type="signal peptide" evidence="2">
    <location>
        <begin position="1"/>
        <end position="29"/>
    </location>
</feature>
<evidence type="ECO:0000313" key="5">
    <source>
        <dbReference type="Proteomes" id="UP000580861"/>
    </source>
</evidence>
<accession>A0A841B484</accession>
<sequence>MRNLRIRATTGVAALAVLVTSLGAGVAGAVPLAGTAAATTAAAADAPLEQSTVEEKMEALDWAAIPQNRDLLALNDMNFVVAVWRKAKEGSELKSAALAAFTSEDSYAPTRFIKTGVRTAALLDIKKEAEREQAEAAKRKLRQDAVTQVPGWKPGDEIYAMSDKDFVFAIWQNAKDGSQVKTGAAAVLRPENATPEALQKFIGTDIKTLRELDRQKELADADEAKRKEEEARANKAARESAAPAAMNVAADANMLALSDRDFVDLIYRKTEGTEVRLAARAALDSSDPKALRDFIFTGVHTAHQRDIDAANAKDREVKLRQVQEVLANAERDGFQPNLVNAAKEALKNPTLKVLTDFLAKGQHEAAKLDFAKPKEGMVIELKGLQSGRCLQVAGLWGPGEGAHANGTGTELWECVSGIKQRWVLHDRGNGRYQLENVNSLKCLTVAGGGVNNNDELVQWDCNAADTAQLWEFLPVGDLGMVELRNVKSGKAATVAGGGTENAALVVQYTNTHASNQAWRLIDVNHNSATLPMQPGEVYLKGRQSGRCLQIAGMWDQPDQGSLARGALTELWDCIGGAAKERWVLADAGDRKYTLKNVNSGKCLDVLGSRATNGANLGQWDCHGGANQQWVFYAGRDGSVKLVNAQTGGLPTVENSATHNGAVVRQYADSNGDEQQWTVTPTV</sequence>
<dbReference type="SUPFAM" id="SSF50370">
    <property type="entry name" value="Ricin B-like lectins"/>
    <property type="match status" value="2"/>
</dbReference>
<evidence type="ECO:0000256" key="1">
    <source>
        <dbReference type="SAM" id="MobiDB-lite"/>
    </source>
</evidence>
<dbReference type="RefSeq" id="WP_184900822.1">
    <property type="nucleotide sequence ID" value="NZ_JACHMX010000001.1"/>
</dbReference>